<name>H0WRM2_OTOGA</name>
<keyword evidence="4 14" id="KW-0812">Transmembrane</keyword>
<evidence type="ECO:0000256" key="1">
    <source>
        <dbReference type="ARBA" id="ARBA00004167"/>
    </source>
</evidence>
<evidence type="ECO:0000256" key="5">
    <source>
        <dbReference type="ARBA" id="ARBA00022989"/>
    </source>
</evidence>
<accession>H0WRM2</accession>
<feature type="region of interest" description="Disordered" evidence="13">
    <location>
        <begin position="1012"/>
        <end position="1050"/>
    </location>
</feature>
<dbReference type="FunFam" id="2.60.40.2440:FF:000004">
    <property type="entry name" value="protein phosphatase 1 regulatory subunit 3A"/>
    <property type="match status" value="1"/>
</dbReference>
<feature type="compositionally biased region" description="Polar residues" evidence="13">
    <location>
        <begin position="510"/>
        <end position="519"/>
    </location>
</feature>
<dbReference type="Ensembl" id="ENSOGAT00000005237.2">
    <property type="protein sequence ID" value="ENSOGAP00000004681.2"/>
    <property type="gene ID" value="ENSOGAG00000005234.2"/>
</dbReference>
<dbReference type="GeneID" id="100949665"/>
<dbReference type="PROSITE" id="PS51159">
    <property type="entry name" value="CBM21"/>
    <property type="match status" value="1"/>
</dbReference>
<evidence type="ECO:0000256" key="4">
    <source>
        <dbReference type="ARBA" id="ARBA00022692"/>
    </source>
</evidence>
<organism evidence="16 17">
    <name type="scientific">Otolemur garnettii</name>
    <name type="common">Small-eared galago</name>
    <name type="synonym">Garnett's greater bushbaby</name>
    <dbReference type="NCBI Taxonomy" id="30611"/>
    <lineage>
        <taxon>Eukaryota</taxon>
        <taxon>Metazoa</taxon>
        <taxon>Chordata</taxon>
        <taxon>Craniata</taxon>
        <taxon>Vertebrata</taxon>
        <taxon>Euteleostomi</taxon>
        <taxon>Mammalia</taxon>
        <taxon>Eutheria</taxon>
        <taxon>Euarchontoglires</taxon>
        <taxon>Primates</taxon>
        <taxon>Strepsirrhini</taxon>
        <taxon>Lorisiformes</taxon>
        <taxon>Galagidae</taxon>
        <taxon>Otolemur</taxon>
    </lineage>
</organism>
<feature type="compositionally biased region" description="Polar residues" evidence="13">
    <location>
        <begin position="1023"/>
        <end position="1050"/>
    </location>
</feature>
<evidence type="ECO:0000256" key="9">
    <source>
        <dbReference type="ARBA" id="ARBA00063069"/>
    </source>
</evidence>
<dbReference type="EMBL" id="AAQR03069266">
    <property type="status" value="NOT_ANNOTATED_CDS"/>
    <property type="molecule type" value="Genomic_DNA"/>
</dbReference>
<keyword evidence="17" id="KW-1185">Reference proteome</keyword>
<keyword evidence="6 14" id="KW-0472">Membrane</keyword>
<feature type="region of interest" description="Disordered" evidence="13">
    <location>
        <begin position="744"/>
        <end position="770"/>
    </location>
</feature>
<dbReference type="Gene3D" id="2.60.40.2440">
    <property type="entry name" value="Carbohydrate binding type-21 domain"/>
    <property type="match status" value="1"/>
</dbReference>
<dbReference type="GO" id="GO:0005977">
    <property type="term" value="P:glycogen metabolic process"/>
    <property type="evidence" value="ECO:0007669"/>
    <property type="project" value="UniProtKB-KW"/>
</dbReference>
<feature type="region of interest" description="Disordered" evidence="13">
    <location>
        <begin position="292"/>
        <end position="312"/>
    </location>
</feature>
<dbReference type="KEGG" id="oga:100949665"/>
<feature type="domain" description="CBM21" evidence="15">
    <location>
        <begin position="121"/>
        <end position="229"/>
    </location>
</feature>
<feature type="compositionally biased region" description="Polar residues" evidence="13">
    <location>
        <begin position="959"/>
        <end position="971"/>
    </location>
</feature>
<evidence type="ECO:0000259" key="15">
    <source>
        <dbReference type="PROSITE" id="PS51159"/>
    </source>
</evidence>
<evidence type="ECO:0000313" key="16">
    <source>
        <dbReference type="Ensembl" id="ENSOGAP00000004681.2"/>
    </source>
</evidence>
<evidence type="ECO:0000256" key="3">
    <source>
        <dbReference type="ARBA" id="ARBA00022600"/>
    </source>
</evidence>
<dbReference type="GO" id="GO:0016020">
    <property type="term" value="C:membrane"/>
    <property type="evidence" value="ECO:0007669"/>
    <property type="project" value="UniProtKB-SubCell"/>
</dbReference>
<feature type="compositionally biased region" description="Basic and acidic residues" evidence="13">
    <location>
        <begin position="746"/>
        <end position="768"/>
    </location>
</feature>
<evidence type="ECO:0000256" key="13">
    <source>
        <dbReference type="SAM" id="MobiDB-lite"/>
    </source>
</evidence>
<dbReference type="OMA" id="DCWELPS"/>
<dbReference type="FunCoup" id="H0WRM2">
    <property type="interactions" value="179"/>
</dbReference>
<evidence type="ECO:0000256" key="14">
    <source>
        <dbReference type="SAM" id="Phobius"/>
    </source>
</evidence>
<feature type="region of interest" description="Disordered" evidence="13">
    <location>
        <begin position="647"/>
        <end position="667"/>
    </location>
</feature>
<reference evidence="16" key="2">
    <citation type="submission" date="2025-08" db="UniProtKB">
        <authorList>
            <consortium name="Ensembl"/>
        </authorList>
    </citation>
    <scope>IDENTIFICATION</scope>
</reference>
<dbReference type="GeneTree" id="ENSGT00940000157682"/>
<dbReference type="GO" id="GO:2001069">
    <property type="term" value="F:glycogen binding"/>
    <property type="evidence" value="ECO:0007669"/>
    <property type="project" value="TreeGrafter"/>
</dbReference>
<feature type="compositionally biased region" description="Basic and acidic residues" evidence="13">
    <location>
        <begin position="1012"/>
        <end position="1021"/>
    </location>
</feature>
<feature type="region of interest" description="Disordered" evidence="13">
    <location>
        <begin position="951"/>
        <end position="978"/>
    </location>
</feature>
<dbReference type="CDD" id="cd22255">
    <property type="entry name" value="PBD_PPP1R3A"/>
    <property type="match status" value="1"/>
</dbReference>
<dbReference type="InterPro" id="IPR005036">
    <property type="entry name" value="CBM21_dom"/>
</dbReference>
<feature type="compositionally biased region" description="Basic and acidic residues" evidence="13">
    <location>
        <begin position="649"/>
        <end position="667"/>
    </location>
</feature>
<dbReference type="Pfam" id="PF03370">
    <property type="entry name" value="CBM_21"/>
    <property type="match status" value="1"/>
</dbReference>
<evidence type="ECO:0000313" key="17">
    <source>
        <dbReference type="Proteomes" id="UP000005225"/>
    </source>
</evidence>
<dbReference type="AlphaFoldDB" id="H0WRM2"/>
<dbReference type="PANTHER" id="PTHR12307:SF2">
    <property type="entry name" value="PROTEIN PHOSPHATASE 1 REGULATORY SUBUNIT 3A"/>
    <property type="match status" value="1"/>
</dbReference>
<feature type="region of interest" description="Disordered" evidence="13">
    <location>
        <begin position="490"/>
        <end position="519"/>
    </location>
</feature>
<feature type="compositionally biased region" description="Polar residues" evidence="13">
    <location>
        <begin position="836"/>
        <end position="850"/>
    </location>
</feature>
<protein>
    <recommendedName>
        <fullName evidence="10">Protein phosphatase 1 regulatory subunit 3A</fullName>
    </recommendedName>
    <alternativeName>
        <fullName evidence="11">Protein phosphatase 1 glycogen-associated regulatory subunit</fullName>
    </alternativeName>
    <alternativeName>
        <fullName evidence="12">Protein phosphatase type-1 glycogen targeting subunit</fullName>
    </alternativeName>
</protein>
<reference evidence="17" key="1">
    <citation type="submission" date="2011-03" db="EMBL/GenBank/DDBJ databases">
        <title>Version 3 of the genome sequence of Otolemur garnettii (Bushbaby).</title>
        <authorList>
            <consortium name="The Broad Institute Genome Sequencing Platform"/>
            <person name="Di Palma F."/>
            <person name="Johnson J."/>
            <person name="Lander E.S."/>
            <person name="Lindblad-Toh K."/>
            <person name="Jaffe D.B."/>
            <person name="Gnerre S."/>
            <person name="MacCallum I."/>
            <person name="Przybylski D."/>
            <person name="Ribeiro F.J."/>
            <person name="Burton J.N."/>
            <person name="Walker B.J."/>
            <person name="Sharpe T."/>
            <person name="Hall G."/>
        </authorList>
    </citation>
    <scope>NUCLEOTIDE SEQUENCE [LARGE SCALE GENOMIC DNA]</scope>
</reference>
<feature type="compositionally biased region" description="Basic and acidic residues" evidence="13">
    <location>
        <begin position="383"/>
        <end position="392"/>
    </location>
</feature>
<evidence type="ECO:0000256" key="2">
    <source>
        <dbReference type="ARBA" id="ARBA00022553"/>
    </source>
</evidence>
<dbReference type="GO" id="GO:0008157">
    <property type="term" value="F:protein phosphatase 1 binding"/>
    <property type="evidence" value="ECO:0007669"/>
    <property type="project" value="TreeGrafter"/>
</dbReference>
<dbReference type="OrthoDB" id="1881at2759"/>
<evidence type="ECO:0000256" key="8">
    <source>
        <dbReference type="ARBA" id="ARBA00058944"/>
    </source>
</evidence>
<comment type="subunit">
    <text evidence="9">Interacts with PPP1CC catalytic subunit of PP1, and associates with glycogen.</text>
</comment>
<dbReference type="GO" id="GO:0005979">
    <property type="term" value="P:regulation of glycogen biosynthetic process"/>
    <property type="evidence" value="ECO:0007669"/>
    <property type="project" value="TreeGrafter"/>
</dbReference>
<dbReference type="eggNOG" id="KOG3986">
    <property type="taxonomic scope" value="Eukaryota"/>
</dbReference>
<dbReference type="Proteomes" id="UP000005225">
    <property type="component" value="Unassembled WGS sequence"/>
</dbReference>
<feature type="region of interest" description="Disordered" evidence="13">
    <location>
        <begin position="896"/>
        <end position="920"/>
    </location>
</feature>
<feature type="compositionally biased region" description="Low complexity" evidence="13">
    <location>
        <begin position="372"/>
        <end position="382"/>
    </location>
</feature>
<dbReference type="GO" id="GO:0000164">
    <property type="term" value="C:protein phosphatase type 1 complex"/>
    <property type="evidence" value="ECO:0007669"/>
    <property type="project" value="TreeGrafter"/>
</dbReference>
<comment type="subcellular location">
    <subcellularLocation>
        <location evidence="1">Membrane</location>
        <topology evidence="1">Single-pass membrane protein</topology>
    </subcellularLocation>
</comment>
<dbReference type="PANTHER" id="PTHR12307">
    <property type="entry name" value="PROTEIN PHOSPHATASE 1 REGULATORY SUBUNIT"/>
    <property type="match status" value="1"/>
</dbReference>
<feature type="compositionally biased region" description="Basic and acidic residues" evidence="13">
    <location>
        <begin position="490"/>
        <end position="509"/>
    </location>
</feature>
<keyword evidence="3" id="KW-0321">Glycogen metabolism</keyword>
<evidence type="ECO:0000256" key="11">
    <source>
        <dbReference type="ARBA" id="ARBA00075720"/>
    </source>
</evidence>
<proteinExistence type="predicted"/>
<keyword evidence="2" id="KW-0597">Phosphoprotein</keyword>
<evidence type="ECO:0000256" key="7">
    <source>
        <dbReference type="ARBA" id="ARBA00023277"/>
    </source>
</evidence>
<feature type="region of interest" description="Disordered" evidence="13">
    <location>
        <begin position="1"/>
        <end position="56"/>
    </location>
</feature>
<dbReference type="STRING" id="30611.ENSOGAP00000004681"/>
<dbReference type="InParanoid" id="H0WRM2"/>
<evidence type="ECO:0000256" key="10">
    <source>
        <dbReference type="ARBA" id="ARBA00070078"/>
    </source>
</evidence>
<dbReference type="HOGENOM" id="CLU_009399_0_0_1"/>
<dbReference type="RefSeq" id="XP_003789852.1">
    <property type="nucleotide sequence ID" value="XM_003789804.2"/>
</dbReference>
<keyword evidence="7" id="KW-0119">Carbohydrate metabolism</keyword>
<evidence type="ECO:0000256" key="12">
    <source>
        <dbReference type="ARBA" id="ARBA00076542"/>
    </source>
</evidence>
<dbReference type="InterPro" id="IPR038175">
    <property type="entry name" value="CBM21_dom_sf"/>
</dbReference>
<feature type="region of interest" description="Disordered" evidence="13">
    <location>
        <begin position="329"/>
        <end position="352"/>
    </location>
</feature>
<feature type="compositionally biased region" description="Polar residues" evidence="13">
    <location>
        <begin position="1"/>
        <end position="12"/>
    </location>
</feature>
<comment type="function">
    <text evidence="8">Seems to act as a glycogen-targeting subunit for PP1. PP1 is essential for cell division, and participates in the regulation of glycogen metabolism, muscle contractility and protein synthesis. Plays an important role in glycogen synthesis but is not essential for insulin activation of glycogen synthase.</text>
</comment>
<reference evidence="16" key="3">
    <citation type="submission" date="2025-09" db="UniProtKB">
        <authorList>
            <consortium name="Ensembl"/>
        </authorList>
    </citation>
    <scope>IDENTIFICATION</scope>
</reference>
<sequence length="1112" mass="123944">MEPSEVPSQISKDNFLEVPNLSDSPCEDEEVKVSFRPGFSPQPSRRGSDSSEDMYLDIPASGTRRVSFADTFGFDLVSVKEFDCWELPSVSTNFHLRKDTEEYVLSPLFDLPSSKEDLLQQLQVKKAVLESAECLPGSTSMKGIIRVLNVSFEKLVYVRMSLDDWQTHYDILAEYVPNSCDGETDQFSFKISLVPPYQKDGSKVEFCIRYETSVGTFWSNNNGTNYALVCQKKEQEPEPVKPREEVGNRQIKGCLKVKSSKEESSVTSEENDFENPKITDTYIPTIVCSHEDKEDLETSNQNVKDVNRGNDEHNEKELELMINQHLIRSRSAASRDERNTFSTEPVNFPSKAEGLEKKQIHGELSADLFQRPLSPSSSAESSLKGDSHHSEKYSLGNEKCSHQPAEEITADMERIKKSLGGPSRDELAQLHVSSRKGLDDDANPAHKRGRVHVSCPSSDLLMAGKTEVKDWPCLRGDFYSDASAYLKEPTRVSPKEDYGSGKGDEEQRTHLSVNEKQSHVCQSISLDQGRKMGHSETSVEGTGATDEDLTAMLSKDTSLPAQAITASHSPRTNSSWEEAILTPERDHLTGEGVPSEGIMSQVCSSRNGNVFKNDYLFQVEERKSGCINSADWGKNSQHKENWNVLESQGKARESKTNIPEQNKEPEDCEDLWEKRDNTRGLKATSTDLFTCQETVCCELSSLADDGITEKAEAGTAYIIKTTSESAPESMSARDKAIIAKLPQETARSDRPIEVKEAASDPHEGRNDASHYTLCQRDPEGVIRDKDCEKKSCLGICNVRVGETEKKEATSTYNPGKTYDREQLGLGSVTSMEEESSQAITKTQKATSKPDSQLGILPTGKNILPENTERSRDHGKVQELSHQMDLHPTAISAFNSDTNTGSQKDSHISKHHTKTTGPSYKQAISVQSTVTTMTFRSLSTKSENNCNQSREIQGIEKHPQTGSTPEEISKSSVMKPGSRKERCMGQIFQKGDSSMEKSLGPVILISEPLENTEEARHEHEELINSGQLPRSSGENEPESSASASLPDQESQVQSNESLFSKYTNSRIPHILLFLIFLVTIYHYDLMIGLAFYLLSLYWLSWEGGRQKESVKKK</sequence>
<feature type="region of interest" description="Disordered" evidence="13">
    <location>
        <begin position="371"/>
        <end position="402"/>
    </location>
</feature>
<dbReference type="InterPro" id="IPR050782">
    <property type="entry name" value="PP1_regulatory_subunit_3"/>
</dbReference>
<feature type="transmembrane region" description="Helical" evidence="14">
    <location>
        <begin position="1069"/>
        <end position="1098"/>
    </location>
</feature>
<evidence type="ECO:0000256" key="6">
    <source>
        <dbReference type="ARBA" id="ARBA00023136"/>
    </source>
</evidence>
<dbReference type="CTD" id="5506"/>
<gene>
    <name evidence="16" type="primary">PPP1R3A</name>
</gene>
<feature type="region of interest" description="Disordered" evidence="13">
    <location>
        <begin position="828"/>
        <end position="874"/>
    </location>
</feature>
<keyword evidence="5 14" id="KW-1133">Transmembrane helix</keyword>